<dbReference type="InterPro" id="IPR014347">
    <property type="entry name" value="Tautomerase/MIF_sf"/>
</dbReference>
<name>A0A165TV55_9APHY</name>
<gene>
    <name evidence="1" type="ORF">DAEQUDRAFT_761466</name>
</gene>
<dbReference type="Proteomes" id="UP000076727">
    <property type="component" value="Unassembled WGS sequence"/>
</dbReference>
<evidence type="ECO:0000313" key="1">
    <source>
        <dbReference type="EMBL" id="KZT73999.1"/>
    </source>
</evidence>
<sequence>MSSLTTLKPFITEFSKLAAKVLQRPEVFINLIYKYEEYLALNGSLDPAFVWTS</sequence>
<proteinExistence type="predicted"/>
<keyword evidence="2" id="KW-1185">Reference proteome</keyword>
<organism evidence="1 2">
    <name type="scientific">Daedalea quercina L-15889</name>
    <dbReference type="NCBI Taxonomy" id="1314783"/>
    <lineage>
        <taxon>Eukaryota</taxon>
        <taxon>Fungi</taxon>
        <taxon>Dikarya</taxon>
        <taxon>Basidiomycota</taxon>
        <taxon>Agaricomycotina</taxon>
        <taxon>Agaricomycetes</taxon>
        <taxon>Polyporales</taxon>
        <taxon>Fomitopsis</taxon>
    </lineage>
</organism>
<evidence type="ECO:0000313" key="2">
    <source>
        <dbReference type="Proteomes" id="UP000076727"/>
    </source>
</evidence>
<dbReference type="SUPFAM" id="SSF55331">
    <property type="entry name" value="Tautomerase/MIF"/>
    <property type="match status" value="1"/>
</dbReference>
<accession>A0A165TV55</accession>
<protein>
    <submittedName>
        <fullName evidence="1">Uncharacterized protein</fullName>
    </submittedName>
</protein>
<dbReference type="EMBL" id="KV429034">
    <property type="protein sequence ID" value="KZT73999.1"/>
    <property type="molecule type" value="Genomic_DNA"/>
</dbReference>
<dbReference type="AlphaFoldDB" id="A0A165TV55"/>
<reference evidence="1 2" key="1">
    <citation type="journal article" date="2016" name="Mol. Biol. Evol.">
        <title>Comparative Genomics of Early-Diverging Mushroom-Forming Fungi Provides Insights into the Origins of Lignocellulose Decay Capabilities.</title>
        <authorList>
            <person name="Nagy L.G."/>
            <person name="Riley R."/>
            <person name="Tritt A."/>
            <person name="Adam C."/>
            <person name="Daum C."/>
            <person name="Floudas D."/>
            <person name="Sun H."/>
            <person name="Yadav J.S."/>
            <person name="Pangilinan J."/>
            <person name="Larsson K.H."/>
            <person name="Matsuura K."/>
            <person name="Barry K."/>
            <person name="Labutti K."/>
            <person name="Kuo R."/>
            <person name="Ohm R.A."/>
            <person name="Bhattacharya S.S."/>
            <person name="Shirouzu T."/>
            <person name="Yoshinaga Y."/>
            <person name="Martin F.M."/>
            <person name="Grigoriev I.V."/>
            <person name="Hibbett D.S."/>
        </authorList>
    </citation>
    <scope>NUCLEOTIDE SEQUENCE [LARGE SCALE GENOMIC DNA]</scope>
    <source>
        <strain evidence="1 2">L-15889</strain>
    </source>
</reference>